<dbReference type="EMBL" id="GBXM01087225">
    <property type="protein sequence ID" value="JAH21352.1"/>
    <property type="molecule type" value="Transcribed_RNA"/>
</dbReference>
<proteinExistence type="predicted"/>
<evidence type="ECO:0000313" key="1">
    <source>
        <dbReference type="EMBL" id="JAH21352.1"/>
    </source>
</evidence>
<name>A0A0E9QY08_ANGAN</name>
<organism evidence="1">
    <name type="scientific">Anguilla anguilla</name>
    <name type="common">European freshwater eel</name>
    <name type="synonym">Muraena anguilla</name>
    <dbReference type="NCBI Taxonomy" id="7936"/>
    <lineage>
        <taxon>Eukaryota</taxon>
        <taxon>Metazoa</taxon>
        <taxon>Chordata</taxon>
        <taxon>Craniata</taxon>
        <taxon>Vertebrata</taxon>
        <taxon>Euteleostomi</taxon>
        <taxon>Actinopterygii</taxon>
        <taxon>Neopterygii</taxon>
        <taxon>Teleostei</taxon>
        <taxon>Anguilliformes</taxon>
        <taxon>Anguillidae</taxon>
        <taxon>Anguilla</taxon>
    </lineage>
</organism>
<reference evidence="1" key="1">
    <citation type="submission" date="2014-11" db="EMBL/GenBank/DDBJ databases">
        <authorList>
            <person name="Amaro Gonzalez C."/>
        </authorList>
    </citation>
    <scope>NUCLEOTIDE SEQUENCE</scope>
</reference>
<sequence length="21" mass="2683">MRPRREEFCCILMRSQRERSV</sequence>
<accession>A0A0E9QY08</accession>
<dbReference type="AlphaFoldDB" id="A0A0E9QY08"/>
<protein>
    <submittedName>
        <fullName evidence="1">Uncharacterized protein</fullName>
    </submittedName>
</protein>
<dbReference type="EMBL" id="GBXM01057513">
    <property type="protein sequence ID" value="JAH51064.1"/>
    <property type="molecule type" value="Transcribed_RNA"/>
</dbReference>
<reference evidence="1" key="2">
    <citation type="journal article" date="2015" name="Fish Shellfish Immunol.">
        <title>Early steps in the European eel (Anguilla anguilla)-Vibrio vulnificus interaction in the gills: Role of the RtxA13 toxin.</title>
        <authorList>
            <person name="Callol A."/>
            <person name="Pajuelo D."/>
            <person name="Ebbesson L."/>
            <person name="Teles M."/>
            <person name="MacKenzie S."/>
            <person name="Amaro C."/>
        </authorList>
    </citation>
    <scope>NUCLEOTIDE SEQUENCE</scope>
</reference>